<organism evidence="2">
    <name type="scientific">Collimonas fungivorans</name>
    <dbReference type="NCBI Taxonomy" id="158899"/>
    <lineage>
        <taxon>Bacteria</taxon>
        <taxon>Pseudomonadati</taxon>
        <taxon>Pseudomonadota</taxon>
        <taxon>Betaproteobacteria</taxon>
        <taxon>Burkholderiales</taxon>
        <taxon>Oxalobacteraceae</taxon>
        <taxon>Collimonas</taxon>
    </lineage>
</organism>
<sequence>MKKMTDSKSTAEKDAAPDRTVLGAERSLTILSAFIDSPNPSV</sequence>
<evidence type="ECO:0000313" key="3">
    <source>
        <dbReference type="Proteomes" id="UP000072421"/>
    </source>
</evidence>
<dbReference type="AlphaFoldDB" id="A0A127P5Q4"/>
<dbReference type="EMBL" id="CP013232">
    <property type="protein sequence ID" value="AMO93170.1"/>
    <property type="molecule type" value="Genomic_DNA"/>
</dbReference>
<dbReference type="PATRIC" id="fig|158899.10.peg.439"/>
<proteinExistence type="predicted"/>
<accession>A0A127P5Q4</accession>
<evidence type="ECO:0000313" key="2">
    <source>
        <dbReference type="EMBL" id="AMO93170.1"/>
    </source>
</evidence>
<evidence type="ECO:0000256" key="1">
    <source>
        <dbReference type="SAM" id="MobiDB-lite"/>
    </source>
</evidence>
<gene>
    <name evidence="2" type="ORF">CFter6_0439</name>
</gene>
<name>A0A127P5Q4_9BURK</name>
<reference evidence="2 3" key="1">
    <citation type="submission" date="2015-11" db="EMBL/GenBank/DDBJ databases">
        <title>Exploring the genomic traits of fungus-feeding bacterial genus Collimonas.</title>
        <authorList>
            <person name="Song C."/>
            <person name="Schmidt R."/>
            <person name="de Jager V."/>
            <person name="Krzyzanowska D."/>
            <person name="Jongedijk E."/>
            <person name="Cankar K."/>
            <person name="Beekwilder J."/>
            <person name="van Veen A."/>
            <person name="de Boer W."/>
            <person name="van Veen J.A."/>
            <person name="Garbeva P."/>
        </authorList>
    </citation>
    <scope>NUCLEOTIDE SEQUENCE [LARGE SCALE GENOMIC DNA]</scope>
    <source>
        <strain evidence="2 3">Ter6</strain>
    </source>
</reference>
<feature type="region of interest" description="Disordered" evidence="1">
    <location>
        <begin position="1"/>
        <end position="22"/>
    </location>
</feature>
<protein>
    <submittedName>
        <fullName evidence="2">Uncharacterized protein</fullName>
    </submittedName>
</protein>
<feature type="compositionally biased region" description="Basic and acidic residues" evidence="1">
    <location>
        <begin position="1"/>
        <end position="17"/>
    </location>
</feature>
<dbReference type="Proteomes" id="UP000072421">
    <property type="component" value="Chromosome"/>
</dbReference>